<evidence type="ECO:0000256" key="1">
    <source>
        <dbReference type="SAM" id="MobiDB-lite"/>
    </source>
</evidence>
<organism evidence="2 3">
    <name type="scientific">Genlisea aurea</name>
    <dbReference type="NCBI Taxonomy" id="192259"/>
    <lineage>
        <taxon>Eukaryota</taxon>
        <taxon>Viridiplantae</taxon>
        <taxon>Streptophyta</taxon>
        <taxon>Embryophyta</taxon>
        <taxon>Tracheophyta</taxon>
        <taxon>Spermatophyta</taxon>
        <taxon>Magnoliopsida</taxon>
        <taxon>eudicotyledons</taxon>
        <taxon>Gunneridae</taxon>
        <taxon>Pentapetalae</taxon>
        <taxon>asterids</taxon>
        <taxon>lamiids</taxon>
        <taxon>Lamiales</taxon>
        <taxon>Lentibulariaceae</taxon>
        <taxon>Genlisea</taxon>
    </lineage>
</organism>
<dbReference type="AlphaFoldDB" id="S8C4R1"/>
<proteinExistence type="predicted"/>
<protein>
    <submittedName>
        <fullName evidence="2">Uncharacterized protein</fullName>
    </submittedName>
</protein>
<accession>S8C4R1</accession>
<dbReference type="EMBL" id="AUSU01006659">
    <property type="protein sequence ID" value="EPS61684.1"/>
    <property type="molecule type" value="Genomic_DNA"/>
</dbReference>
<evidence type="ECO:0000313" key="2">
    <source>
        <dbReference type="EMBL" id="EPS61684.1"/>
    </source>
</evidence>
<feature type="region of interest" description="Disordered" evidence="1">
    <location>
        <begin position="1"/>
        <end position="34"/>
    </location>
</feature>
<keyword evidence="3" id="KW-1185">Reference proteome</keyword>
<dbReference type="Proteomes" id="UP000015453">
    <property type="component" value="Unassembled WGS sequence"/>
</dbReference>
<gene>
    <name evidence="2" type="ORF">M569_13110</name>
</gene>
<comment type="caution">
    <text evidence="2">The sequence shown here is derived from an EMBL/GenBank/DDBJ whole genome shotgun (WGS) entry which is preliminary data.</text>
</comment>
<name>S8C4R1_9LAMI</name>
<reference evidence="2 3" key="1">
    <citation type="journal article" date="2013" name="BMC Genomics">
        <title>The miniature genome of a carnivorous plant Genlisea aurea contains a low number of genes and short non-coding sequences.</title>
        <authorList>
            <person name="Leushkin E.V."/>
            <person name="Sutormin R.A."/>
            <person name="Nabieva E.R."/>
            <person name="Penin A.A."/>
            <person name="Kondrashov A.S."/>
            <person name="Logacheva M.D."/>
        </authorList>
    </citation>
    <scope>NUCLEOTIDE SEQUENCE [LARGE SCALE GENOMIC DNA]</scope>
</reference>
<evidence type="ECO:0000313" key="3">
    <source>
        <dbReference type="Proteomes" id="UP000015453"/>
    </source>
</evidence>
<sequence length="69" mass="7878">MELELESLEPTSKMGSSRKWERRGKESSSLVRQRSQHELNLFRDRLAEAEKSYFANISAATTTTTTVTV</sequence>